<keyword evidence="2" id="KW-1185">Reference proteome</keyword>
<evidence type="ECO:0000313" key="2">
    <source>
        <dbReference type="Proteomes" id="UP001367508"/>
    </source>
</evidence>
<reference evidence="1 2" key="1">
    <citation type="submission" date="2024-01" db="EMBL/GenBank/DDBJ databases">
        <title>The genomes of 5 underutilized Papilionoideae crops provide insights into root nodulation and disease resistanc.</title>
        <authorList>
            <person name="Jiang F."/>
        </authorList>
    </citation>
    <scope>NUCLEOTIDE SEQUENCE [LARGE SCALE GENOMIC DNA]</scope>
    <source>
        <strain evidence="1">LVBAO_FW01</strain>
        <tissue evidence="1">Leaves</tissue>
    </source>
</reference>
<accession>A0AAN9PX17</accession>
<gene>
    <name evidence="1" type="ORF">VNO77_34201</name>
</gene>
<comment type="caution">
    <text evidence="1">The sequence shown here is derived from an EMBL/GenBank/DDBJ whole genome shotgun (WGS) entry which is preliminary data.</text>
</comment>
<proteinExistence type="predicted"/>
<dbReference type="Proteomes" id="UP001367508">
    <property type="component" value="Unassembled WGS sequence"/>
</dbReference>
<organism evidence="1 2">
    <name type="scientific">Canavalia gladiata</name>
    <name type="common">Sword bean</name>
    <name type="synonym">Dolichos gladiatus</name>
    <dbReference type="NCBI Taxonomy" id="3824"/>
    <lineage>
        <taxon>Eukaryota</taxon>
        <taxon>Viridiplantae</taxon>
        <taxon>Streptophyta</taxon>
        <taxon>Embryophyta</taxon>
        <taxon>Tracheophyta</taxon>
        <taxon>Spermatophyta</taxon>
        <taxon>Magnoliopsida</taxon>
        <taxon>eudicotyledons</taxon>
        <taxon>Gunneridae</taxon>
        <taxon>Pentapetalae</taxon>
        <taxon>rosids</taxon>
        <taxon>fabids</taxon>
        <taxon>Fabales</taxon>
        <taxon>Fabaceae</taxon>
        <taxon>Papilionoideae</taxon>
        <taxon>50 kb inversion clade</taxon>
        <taxon>NPAAA clade</taxon>
        <taxon>indigoferoid/millettioid clade</taxon>
        <taxon>Phaseoleae</taxon>
        <taxon>Canavalia</taxon>
    </lineage>
</organism>
<sequence>MRPERNLSHYEHNGIVHGFADPNCQVNRCWLITNLRTGGHISQRSVHNQRCCISFEEYSLSRNSLWEPRAEKNFEDLLRKFGKVENQNPNSNFGDRKPEKSL</sequence>
<protein>
    <submittedName>
        <fullName evidence="1">Uncharacterized protein</fullName>
    </submittedName>
</protein>
<name>A0AAN9PX17_CANGL</name>
<dbReference type="AlphaFoldDB" id="A0AAN9PX17"/>
<evidence type="ECO:0000313" key="1">
    <source>
        <dbReference type="EMBL" id="KAK7315635.1"/>
    </source>
</evidence>
<dbReference type="EMBL" id="JAYMYQ010000008">
    <property type="protein sequence ID" value="KAK7315635.1"/>
    <property type="molecule type" value="Genomic_DNA"/>
</dbReference>